<dbReference type="EMBL" id="JQGC01000020">
    <property type="protein sequence ID" value="KFL29717.1"/>
    <property type="molecule type" value="Genomic_DNA"/>
</dbReference>
<feature type="region of interest" description="Disordered" evidence="1">
    <location>
        <begin position="61"/>
        <end position="95"/>
    </location>
</feature>
<protein>
    <submittedName>
        <fullName evidence="2">Uncharacterized protein</fullName>
    </submittedName>
</protein>
<comment type="caution">
    <text evidence="2">The sequence shown here is derived from an EMBL/GenBank/DDBJ whole genome shotgun (WGS) entry which is preliminary data.</text>
</comment>
<dbReference type="AlphaFoldDB" id="A0A087LYL4"/>
<evidence type="ECO:0000256" key="1">
    <source>
        <dbReference type="SAM" id="MobiDB-lite"/>
    </source>
</evidence>
<name>A0A087LYL4_9HYPH</name>
<proteinExistence type="predicted"/>
<dbReference type="Proteomes" id="UP000028981">
    <property type="component" value="Unassembled WGS sequence"/>
</dbReference>
<reference evidence="2 3" key="1">
    <citation type="submission" date="2014-08" db="EMBL/GenBank/DDBJ databases">
        <authorList>
            <person name="Hassan Y.I."/>
            <person name="Lepp D."/>
            <person name="Zhou T."/>
        </authorList>
    </citation>
    <scope>NUCLEOTIDE SEQUENCE [LARGE SCALE GENOMIC DNA]</scope>
    <source>
        <strain evidence="2 3">IFO13584</strain>
    </source>
</reference>
<evidence type="ECO:0000313" key="3">
    <source>
        <dbReference type="Proteomes" id="UP000028981"/>
    </source>
</evidence>
<sequence>MAVPVGVRLGHRAVVGVLVVIVVQPSKVQDSRIAPAKMDPAPRISFRLAFSQKTSQAITMVARPSRLSSSDPEDAVVRESQPGPIGPLQRSFGAG</sequence>
<organism evidence="2 3">
    <name type="scientific">Devosia riboflavina</name>
    <dbReference type="NCBI Taxonomy" id="46914"/>
    <lineage>
        <taxon>Bacteria</taxon>
        <taxon>Pseudomonadati</taxon>
        <taxon>Pseudomonadota</taxon>
        <taxon>Alphaproteobacteria</taxon>
        <taxon>Hyphomicrobiales</taxon>
        <taxon>Devosiaceae</taxon>
        <taxon>Devosia</taxon>
    </lineage>
</organism>
<gene>
    <name evidence="2" type="ORF">JP75_19125</name>
</gene>
<keyword evidence="3" id="KW-1185">Reference proteome</keyword>
<evidence type="ECO:0000313" key="2">
    <source>
        <dbReference type="EMBL" id="KFL29717.1"/>
    </source>
</evidence>
<accession>A0A087LYL4</accession>